<dbReference type="InterPro" id="IPR022472">
    <property type="entry name" value="VPLPA-CTERM"/>
</dbReference>
<dbReference type="NCBIfam" id="TIGR03370">
    <property type="entry name" value="VPLPA-CTERM"/>
    <property type="match status" value="1"/>
</dbReference>
<dbReference type="EMBL" id="LUUL01000084">
    <property type="protein sequence ID" value="OAI24976.1"/>
    <property type="molecule type" value="Genomic_DNA"/>
</dbReference>
<dbReference type="RefSeq" id="WP_064027936.1">
    <property type="nucleotide sequence ID" value="NZ_CP023669.1"/>
</dbReference>
<protein>
    <submittedName>
        <fullName evidence="1">Uncharacterized protein</fullName>
    </submittedName>
</protein>
<evidence type="ECO:0000313" key="2">
    <source>
        <dbReference type="Proteomes" id="UP000077734"/>
    </source>
</evidence>
<gene>
    <name evidence="1" type="ORF">A1356_14460</name>
</gene>
<accession>A0A291IPZ9</accession>
<name>A0A291IPZ9_9GAMM</name>
<keyword evidence="2" id="KW-1185">Reference proteome</keyword>
<organism evidence="1 2">
    <name type="scientific">Methylomonas koyamae</name>
    <dbReference type="NCBI Taxonomy" id="702114"/>
    <lineage>
        <taxon>Bacteria</taxon>
        <taxon>Pseudomonadati</taxon>
        <taxon>Pseudomonadota</taxon>
        <taxon>Gammaproteobacteria</taxon>
        <taxon>Methylococcales</taxon>
        <taxon>Methylococcaceae</taxon>
        <taxon>Methylomonas</taxon>
    </lineage>
</organism>
<reference evidence="1 2" key="1">
    <citation type="submission" date="2016-03" db="EMBL/GenBank/DDBJ databases">
        <authorList>
            <person name="Heylen K."/>
            <person name="De Vos P."/>
            <person name="Vekeman B."/>
        </authorList>
    </citation>
    <scope>NUCLEOTIDE SEQUENCE [LARGE SCALE GENOMIC DNA]</scope>
    <source>
        <strain evidence="1 2">R-49807</strain>
    </source>
</reference>
<comment type="caution">
    <text evidence="1">The sequence shown here is derived from an EMBL/GenBank/DDBJ whole genome shotgun (WGS) entry which is preliminary data.</text>
</comment>
<dbReference type="Proteomes" id="UP000077734">
    <property type="component" value="Unassembled WGS sequence"/>
</dbReference>
<dbReference type="KEGG" id="mko:MKLM6_4114"/>
<evidence type="ECO:0000313" key="1">
    <source>
        <dbReference type="EMBL" id="OAI24976.1"/>
    </source>
</evidence>
<proteinExistence type="predicted"/>
<dbReference type="AlphaFoldDB" id="A0A291IPZ9"/>
<sequence>MKFIDVRDSWLTPAVLVATALLCAPAQASLTSIGNGLIYDDVSDVTWISDGYAFSLDIAGSTANPATNSYTGPLLGSVVTPPVGSAHTIDANDLSYQSGLGRWLGSWWAASAWADSFSYQYGSRTVADWRLPTSAEAQHLIDAIGAGQYAATGPFTWVPPFFWTADVTSATHADVARPLFGTIDNFSLMNGSLPRYSNIWAVAPGNVSSVPLPAAVWLFGSALAGLGICGRRRVEAQD</sequence>